<dbReference type="Gene3D" id="1.20.58.340">
    <property type="entry name" value="Magnesium transport protein CorA, transmembrane region"/>
    <property type="match status" value="2"/>
</dbReference>
<feature type="transmembrane region" description="Helical" evidence="12">
    <location>
        <begin position="301"/>
        <end position="321"/>
    </location>
</feature>
<comment type="subcellular location">
    <subcellularLocation>
        <location evidence="1">Cell membrane</location>
        <topology evidence="1">Multi-pass membrane protein</topology>
    </subcellularLocation>
</comment>
<dbReference type="CDD" id="cd12830">
    <property type="entry name" value="MtCorA-like"/>
    <property type="match status" value="1"/>
</dbReference>
<keyword evidence="3" id="KW-0813">Transport</keyword>
<keyword evidence="7 12" id="KW-1133">Transmembrane helix</keyword>
<dbReference type="STRING" id="446470.Snas_4202"/>
<evidence type="ECO:0000256" key="12">
    <source>
        <dbReference type="SAM" id="Phobius"/>
    </source>
</evidence>
<comment type="similarity">
    <text evidence="2">Belongs to the CorA metal ion transporter (MIT) (TC 1.A.35) family.</text>
</comment>
<dbReference type="InterPro" id="IPR045863">
    <property type="entry name" value="CorA_TM1_TM2"/>
</dbReference>
<dbReference type="SUPFAM" id="SSF143865">
    <property type="entry name" value="CorA soluble domain-like"/>
    <property type="match status" value="1"/>
</dbReference>
<comment type="catalytic activity">
    <reaction evidence="10">
        <text>Mg(2+)(in) = Mg(2+)(out)</text>
        <dbReference type="Rhea" id="RHEA:29827"/>
        <dbReference type="ChEBI" id="CHEBI:18420"/>
    </reaction>
</comment>
<evidence type="ECO:0000313" key="13">
    <source>
        <dbReference type="EMBL" id="ADD43852.1"/>
    </source>
</evidence>
<evidence type="ECO:0000256" key="8">
    <source>
        <dbReference type="ARBA" id="ARBA00023065"/>
    </source>
</evidence>
<accession>D3Q2B9</accession>
<evidence type="ECO:0000256" key="1">
    <source>
        <dbReference type="ARBA" id="ARBA00004651"/>
    </source>
</evidence>
<sequence length="327" mass="36933">MTPTTLTCGPGRLEESEAELEAALREATETPDGFMWIDLSSPSREEFETITRRLRLEGLDYDELLRHRARHAVDRSGGMRIFAFKALERRKTESDTESSLSTNQIVLCVTEGLVLTIHDGADALFAEVRHHIRSDIGCLEAGPFAIAHVVCDEVIAEYDRIAHEIESDIIEVEHEVFDRETPDPLEAIYTLKREVLFFRRVEDPLHPVVTDLARGRIEINKHVRERFQQSLHSLDRVDTTIDSLNELITGILQAHLAQVASQQNSDMRKISSLAALIAVPTMIAGIYGMNFTHMPELKWVVGYPGAIVLMAVACFIVYRMLKKSGWL</sequence>
<keyword evidence="4" id="KW-1003">Cell membrane</keyword>
<dbReference type="OrthoDB" id="9803416at2"/>
<dbReference type="eggNOG" id="COG0598">
    <property type="taxonomic scope" value="Bacteria"/>
</dbReference>
<dbReference type="GO" id="GO:0000287">
    <property type="term" value="F:magnesium ion binding"/>
    <property type="evidence" value="ECO:0007669"/>
    <property type="project" value="TreeGrafter"/>
</dbReference>
<evidence type="ECO:0000256" key="7">
    <source>
        <dbReference type="ARBA" id="ARBA00022989"/>
    </source>
</evidence>
<dbReference type="SUPFAM" id="SSF144083">
    <property type="entry name" value="Magnesium transport protein CorA, transmembrane region"/>
    <property type="match status" value="1"/>
</dbReference>
<dbReference type="KEGG" id="sna:Snas_4202"/>
<dbReference type="Proteomes" id="UP000000844">
    <property type="component" value="Chromosome"/>
</dbReference>
<dbReference type="AlphaFoldDB" id="D3Q2B9"/>
<evidence type="ECO:0000256" key="6">
    <source>
        <dbReference type="ARBA" id="ARBA00022842"/>
    </source>
</evidence>
<comment type="function">
    <text evidence="11">Mediates influx of magnesium ions. Alternates between open and closed states. Activated by low cytoplasmic Mg(2+) levels. Inactive when cytoplasmic Mg(2+) levels are high.</text>
</comment>
<dbReference type="GO" id="GO:0015087">
    <property type="term" value="F:cobalt ion transmembrane transporter activity"/>
    <property type="evidence" value="ECO:0007669"/>
    <property type="project" value="TreeGrafter"/>
</dbReference>
<dbReference type="RefSeq" id="WP_013019423.1">
    <property type="nucleotide sequence ID" value="NC_013947.1"/>
</dbReference>
<feature type="transmembrane region" description="Helical" evidence="12">
    <location>
        <begin position="270"/>
        <end position="289"/>
    </location>
</feature>
<evidence type="ECO:0000256" key="4">
    <source>
        <dbReference type="ARBA" id="ARBA00022475"/>
    </source>
</evidence>
<dbReference type="PANTHER" id="PTHR46494">
    <property type="entry name" value="CORA FAMILY METAL ION TRANSPORTER (EUROFUNG)"/>
    <property type="match status" value="1"/>
</dbReference>
<dbReference type="GO" id="GO:0050897">
    <property type="term" value="F:cobalt ion binding"/>
    <property type="evidence" value="ECO:0007669"/>
    <property type="project" value="TreeGrafter"/>
</dbReference>
<evidence type="ECO:0000256" key="3">
    <source>
        <dbReference type="ARBA" id="ARBA00022448"/>
    </source>
</evidence>
<name>D3Q2B9_STANL</name>
<keyword evidence="14" id="KW-1185">Reference proteome</keyword>
<dbReference type="Pfam" id="PF01544">
    <property type="entry name" value="CorA"/>
    <property type="match status" value="1"/>
</dbReference>
<evidence type="ECO:0000256" key="11">
    <source>
        <dbReference type="ARBA" id="ARBA00045497"/>
    </source>
</evidence>
<dbReference type="Gene3D" id="3.30.460.20">
    <property type="entry name" value="CorA soluble domain-like"/>
    <property type="match status" value="1"/>
</dbReference>
<reference evidence="13 14" key="1">
    <citation type="journal article" date="2009" name="Stand. Genomic Sci.">
        <title>Complete genome sequence of Stackebrandtia nassauensis type strain (LLR-40K-21).</title>
        <authorList>
            <person name="Munk C."/>
            <person name="Lapidus A."/>
            <person name="Copeland A."/>
            <person name="Jando M."/>
            <person name="Mayilraj S."/>
            <person name="Glavina Del Rio T."/>
            <person name="Nolan M."/>
            <person name="Chen F."/>
            <person name="Lucas S."/>
            <person name="Tice H."/>
            <person name="Cheng J.F."/>
            <person name="Han C."/>
            <person name="Detter J.C."/>
            <person name="Bruce D."/>
            <person name="Goodwin L."/>
            <person name="Chain P."/>
            <person name="Pitluck S."/>
            <person name="Goker M."/>
            <person name="Ovchinikova G."/>
            <person name="Pati A."/>
            <person name="Ivanova N."/>
            <person name="Mavromatis K."/>
            <person name="Chen A."/>
            <person name="Palaniappan K."/>
            <person name="Land M."/>
            <person name="Hauser L."/>
            <person name="Chang Y.J."/>
            <person name="Jeffries C.D."/>
            <person name="Bristow J."/>
            <person name="Eisen J.A."/>
            <person name="Markowitz V."/>
            <person name="Hugenholtz P."/>
            <person name="Kyrpides N.C."/>
            <person name="Klenk H.P."/>
        </authorList>
    </citation>
    <scope>NUCLEOTIDE SEQUENCE [LARGE SCALE GENOMIC DNA]</scope>
    <source>
        <strain evidence="14">DSM 44728 / CIP 108903 / NRRL B-16338 / NBRC 102104 / LLR-40K-21</strain>
    </source>
</reference>
<keyword evidence="5 12" id="KW-0812">Transmembrane</keyword>
<dbReference type="FunFam" id="1.20.58.340:FF:000004">
    <property type="entry name" value="Magnesium transport protein CorA"/>
    <property type="match status" value="1"/>
</dbReference>
<organism evidence="13 14">
    <name type="scientific">Stackebrandtia nassauensis (strain DSM 44728 / CIP 108903 / NRRL B-16338 / NBRC 102104 / LLR-40K-21)</name>
    <dbReference type="NCBI Taxonomy" id="446470"/>
    <lineage>
        <taxon>Bacteria</taxon>
        <taxon>Bacillati</taxon>
        <taxon>Actinomycetota</taxon>
        <taxon>Actinomycetes</taxon>
        <taxon>Glycomycetales</taxon>
        <taxon>Glycomycetaceae</taxon>
        <taxon>Stackebrandtia</taxon>
    </lineage>
</organism>
<evidence type="ECO:0000256" key="10">
    <source>
        <dbReference type="ARBA" id="ARBA00034269"/>
    </source>
</evidence>
<dbReference type="HOGENOM" id="CLU_007127_0_2_11"/>
<evidence type="ECO:0000313" key="14">
    <source>
        <dbReference type="Proteomes" id="UP000000844"/>
    </source>
</evidence>
<keyword evidence="6" id="KW-0460">Magnesium</keyword>
<evidence type="ECO:0000256" key="5">
    <source>
        <dbReference type="ARBA" id="ARBA00022692"/>
    </source>
</evidence>
<dbReference type="InterPro" id="IPR045861">
    <property type="entry name" value="CorA_cytoplasmic_dom"/>
</dbReference>
<dbReference type="PANTHER" id="PTHR46494:SF1">
    <property type="entry name" value="CORA FAMILY METAL ION TRANSPORTER (EUROFUNG)"/>
    <property type="match status" value="1"/>
</dbReference>
<keyword evidence="9 12" id="KW-0472">Membrane</keyword>
<dbReference type="GO" id="GO:0005886">
    <property type="term" value="C:plasma membrane"/>
    <property type="evidence" value="ECO:0007669"/>
    <property type="project" value="UniProtKB-SubCell"/>
</dbReference>
<gene>
    <name evidence="13" type="ordered locus">Snas_4202</name>
</gene>
<dbReference type="EMBL" id="CP001778">
    <property type="protein sequence ID" value="ADD43852.1"/>
    <property type="molecule type" value="Genomic_DNA"/>
</dbReference>
<keyword evidence="8" id="KW-0406">Ion transport</keyword>
<dbReference type="InterPro" id="IPR002523">
    <property type="entry name" value="MgTranspt_CorA/ZnTranspt_ZntB"/>
</dbReference>
<evidence type="ECO:0000256" key="9">
    <source>
        <dbReference type="ARBA" id="ARBA00023136"/>
    </source>
</evidence>
<evidence type="ECO:0000256" key="2">
    <source>
        <dbReference type="ARBA" id="ARBA00009765"/>
    </source>
</evidence>
<proteinExistence type="inferred from homology"/>
<protein>
    <submittedName>
        <fullName evidence="13">Mg2 transporter protein CorA family protein</fullName>
    </submittedName>
</protein>
<dbReference type="GO" id="GO:0015095">
    <property type="term" value="F:magnesium ion transmembrane transporter activity"/>
    <property type="evidence" value="ECO:0007669"/>
    <property type="project" value="TreeGrafter"/>
</dbReference>